<proteinExistence type="predicted"/>
<reference evidence="3 4" key="1">
    <citation type="submission" date="2018-07" db="EMBL/GenBank/DDBJ databases">
        <title>Genomic Encyclopedia of Type Strains, Phase III (KMG-III): the genomes of soil and plant-associated and newly described type strains.</title>
        <authorList>
            <person name="Whitman W."/>
        </authorList>
    </citation>
    <scope>NUCLEOTIDE SEQUENCE [LARGE SCALE GENOMIC DNA]</scope>
    <source>
        <strain evidence="3 4">CECT 8525</strain>
    </source>
</reference>
<dbReference type="AlphaFoldDB" id="A0A368YL86"/>
<feature type="transmembrane region" description="Helical" evidence="2">
    <location>
        <begin position="32"/>
        <end position="51"/>
    </location>
</feature>
<keyword evidence="4" id="KW-1185">Reference proteome</keyword>
<dbReference type="OrthoDB" id="7779275at2"/>
<sequence>MSDILLLVGAALCALSVLMAIASVLRTQPPRAAAIALVLGIVLMFGGATLAQEPFGIETLTGAGQRLIDGQISLGTDTVSAPPPAEAVAATEGGTAPAAPSQ</sequence>
<evidence type="ECO:0000256" key="2">
    <source>
        <dbReference type="SAM" id="Phobius"/>
    </source>
</evidence>
<comment type="caution">
    <text evidence="3">The sequence shown here is derived from an EMBL/GenBank/DDBJ whole genome shotgun (WGS) entry which is preliminary data.</text>
</comment>
<evidence type="ECO:0000256" key="1">
    <source>
        <dbReference type="SAM" id="MobiDB-lite"/>
    </source>
</evidence>
<keyword evidence="2" id="KW-1133">Transmembrane helix</keyword>
<evidence type="ECO:0000313" key="4">
    <source>
        <dbReference type="Proteomes" id="UP000253345"/>
    </source>
</evidence>
<feature type="compositionally biased region" description="Low complexity" evidence="1">
    <location>
        <begin position="86"/>
        <end position="102"/>
    </location>
</feature>
<evidence type="ECO:0000313" key="3">
    <source>
        <dbReference type="EMBL" id="RCW81003.1"/>
    </source>
</evidence>
<gene>
    <name evidence="3" type="ORF">DFP89_1167</name>
</gene>
<dbReference type="RefSeq" id="WP_114349998.1">
    <property type="nucleotide sequence ID" value="NZ_QPJL01000016.1"/>
</dbReference>
<keyword evidence="2" id="KW-0812">Transmembrane</keyword>
<keyword evidence="2" id="KW-0472">Membrane</keyword>
<accession>A0A368YL86</accession>
<organism evidence="3 4">
    <name type="scientific">Paracoccus lutimaris</name>
    <dbReference type="NCBI Taxonomy" id="1490030"/>
    <lineage>
        <taxon>Bacteria</taxon>
        <taxon>Pseudomonadati</taxon>
        <taxon>Pseudomonadota</taxon>
        <taxon>Alphaproteobacteria</taxon>
        <taxon>Rhodobacterales</taxon>
        <taxon>Paracoccaceae</taxon>
        <taxon>Paracoccus</taxon>
    </lineage>
</organism>
<name>A0A368YL86_9RHOB</name>
<protein>
    <submittedName>
        <fullName evidence="3">Uncharacterized protein</fullName>
    </submittedName>
</protein>
<dbReference type="Proteomes" id="UP000253345">
    <property type="component" value="Unassembled WGS sequence"/>
</dbReference>
<feature type="region of interest" description="Disordered" evidence="1">
    <location>
        <begin position="78"/>
        <end position="102"/>
    </location>
</feature>
<dbReference type="EMBL" id="QPJL01000016">
    <property type="protein sequence ID" value="RCW81003.1"/>
    <property type="molecule type" value="Genomic_DNA"/>
</dbReference>